<feature type="modified residue" description="4-aspartylphosphate" evidence="2">
    <location>
        <position position="59"/>
    </location>
</feature>
<dbReference type="Proteomes" id="UP000075502">
    <property type="component" value="Unassembled WGS sequence"/>
</dbReference>
<evidence type="ECO:0008006" key="8">
    <source>
        <dbReference type="Google" id="ProtNLM"/>
    </source>
</evidence>
<organism evidence="6 7">
    <name type="scientific">Sorangium cellulosum</name>
    <name type="common">Polyangium cellulosum</name>
    <dbReference type="NCBI Taxonomy" id="56"/>
    <lineage>
        <taxon>Bacteria</taxon>
        <taxon>Pseudomonadati</taxon>
        <taxon>Myxococcota</taxon>
        <taxon>Polyangia</taxon>
        <taxon>Polyangiales</taxon>
        <taxon>Polyangiaceae</taxon>
        <taxon>Sorangium</taxon>
    </lineage>
</organism>
<name>A0A150TRV7_SORCE</name>
<reference evidence="6 7" key="1">
    <citation type="submission" date="2014-02" db="EMBL/GenBank/DDBJ databases">
        <title>The small core and large imbalanced accessory genome model reveals a collaborative survival strategy of Sorangium cellulosum strains in nature.</title>
        <authorList>
            <person name="Han K."/>
            <person name="Peng R."/>
            <person name="Blom J."/>
            <person name="Li Y.-Z."/>
        </authorList>
    </citation>
    <scope>NUCLEOTIDE SEQUENCE [LARGE SCALE GENOMIC DNA]</scope>
    <source>
        <strain evidence="6 7">So0007-03</strain>
    </source>
</reference>
<feature type="coiled-coil region" evidence="3">
    <location>
        <begin position="125"/>
        <end position="233"/>
    </location>
</feature>
<dbReference type="InterPro" id="IPR011006">
    <property type="entry name" value="CheY-like_superfamily"/>
</dbReference>
<dbReference type="PROSITE" id="PS50801">
    <property type="entry name" value="STAS"/>
    <property type="match status" value="1"/>
</dbReference>
<feature type="domain" description="STAS" evidence="5">
    <location>
        <begin position="239"/>
        <end position="350"/>
    </location>
</feature>
<keyword evidence="1 2" id="KW-0597">Phosphoprotein</keyword>
<dbReference type="Gene3D" id="3.40.50.2300">
    <property type="match status" value="1"/>
</dbReference>
<accession>A0A150TRV7</accession>
<dbReference type="SMART" id="SM00448">
    <property type="entry name" value="REC"/>
    <property type="match status" value="1"/>
</dbReference>
<dbReference type="SUPFAM" id="SSF52172">
    <property type="entry name" value="CheY-like"/>
    <property type="match status" value="1"/>
</dbReference>
<comment type="caution">
    <text evidence="6">The sequence shown here is derived from an EMBL/GenBank/DDBJ whole genome shotgun (WGS) entry which is preliminary data.</text>
</comment>
<evidence type="ECO:0000259" key="5">
    <source>
        <dbReference type="PROSITE" id="PS50801"/>
    </source>
</evidence>
<evidence type="ECO:0000259" key="4">
    <source>
        <dbReference type="PROSITE" id="PS50110"/>
    </source>
</evidence>
<dbReference type="PANTHER" id="PTHR33745">
    <property type="entry name" value="RSBT ANTAGONIST PROTEIN RSBS-RELATED"/>
    <property type="match status" value="1"/>
</dbReference>
<gene>
    <name evidence="6" type="ORF">BE21_29730</name>
</gene>
<dbReference type="Pfam" id="PF01740">
    <property type="entry name" value="STAS"/>
    <property type="match status" value="1"/>
</dbReference>
<dbReference type="PROSITE" id="PS50110">
    <property type="entry name" value="RESPONSE_REGULATORY"/>
    <property type="match status" value="1"/>
</dbReference>
<protein>
    <recommendedName>
        <fullName evidence="8">Response regulator</fullName>
    </recommendedName>
</protein>
<proteinExistence type="predicted"/>
<dbReference type="AlphaFoldDB" id="A0A150TRV7"/>
<sequence length="368" mass="39979">MRAEQPSPGLVLIADDVLVNLEVLSSTLESAGLEVSVATDGPMVLERLEYETPDLILLDVTMPGMTGFEVCERLKSSPATADIPVIFTTAHAEIADKLRGFRLGAVDYVTKPFARDELLARVKTQLSLRRALTALARKNAELENEIEVRAAAQADLARLADDLERRVEERTQALARAVAELERAKESLEETVERRTRELQRANERLERELAERASLEETRSALQAQIIAAQAARLAELSTPIIPINDQILVMPLIGVVDDERAQGMVDAATLGVSARRAAVMILDITGVSRVDARVSETLVRAARAVRLLGARVVITGIRPEVARELVALGAEMTGVVTQSTLQDGIAYAMSKTRAPSRRAAAPAARE</sequence>
<dbReference type="Gene3D" id="3.30.750.24">
    <property type="entry name" value="STAS domain"/>
    <property type="match status" value="1"/>
</dbReference>
<dbReference type="InterPro" id="IPR036513">
    <property type="entry name" value="STAS_dom_sf"/>
</dbReference>
<feature type="domain" description="Response regulatory" evidence="4">
    <location>
        <begin position="10"/>
        <end position="126"/>
    </location>
</feature>
<dbReference type="InterPro" id="IPR001789">
    <property type="entry name" value="Sig_transdc_resp-reg_receiver"/>
</dbReference>
<dbReference type="InterPro" id="IPR002645">
    <property type="entry name" value="STAS_dom"/>
</dbReference>
<dbReference type="PANTHER" id="PTHR33745:SF3">
    <property type="entry name" value="RSBT CO-ANTAGONIST PROTEIN RSBRC"/>
    <property type="match status" value="1"/>
</dbReference>
<dbReference type="Pfam" id="PF00072">
    <property type="entry name" value="Response_reg"/>
    <property type="match status" value="1"/>
</dbReference>
<dbReference type="EMBL" id="JEME01001363">
    <property type="protein sequence ID" value="KYG07356.1"/>
    <property type="molecule type" value="Genomic_DNA"/>
</dbReference>
<dbReference type="CDD" id="cd19920">
    <property type="entry name" value="REC_PA4781-like"/>
    <property type="match status" value="1"/>
</dbReference>
<keyword evidence="3" id="KW-0175">Coiled coil</keyword>
<dbReference type="GO" id="GO:0000160">
    <property type="term" value="P:phosphorelay signal transduction system"/>
    <property type="evidence" value="ECO:0007669"/>
    <property type="project" value="InterPro"/>
</dbReference>
<evidence type="ECO:0000313" key="6">
    <source>
        <dbReference type="EMBL" id="KYG07356.1"/>
    </source>
</evidence>
<evidence type="ECO:0000313" key="7">
    <source>
        <dbReference type="Proteomes" id="UP000075502"/>
    </source>
</evidence>
<evidence type="ECO:0000256" key="2">
    <source>
        <dbReference type="PROSITE-ProRule" id="PRU00169"/>
    </source>
</evidence>
<dbReference type="CDD" id="cd07041">
    <property type="entry name" value="STAS_RsbR_RsbS_like"/>
    <property type="match status" value="1"/>
</dbReference>
<evidence type="ECO:0000256" key="3">
    <source>
        <dbReference type="SAM" id="Coils"/>
    </source>
</evidence>
<evidence type="ECO:0000256" key="1">
    <source>
        <dbReference type="ARBA" id="ARBA00022553"/>
    </source>
</evidence>
<dbReference type="SUPFAM" id="SSF52091">
    <property type="entry name" value="SpoIIaa-like"/>
    <property type="match status" value="1"/>
</dbReference>
<dbReference type="InterPro" id="IPR051932">
    <property type="entry name" value="Bact_StressResp_Reg"/>
</dbReference>